<dbReference type="AlphaFoldDB" id="A0A371X8U4"/>
<evidence type="ECO:0000256" key="2">
    <source>
        <dbReference type="ARBA" id="ARBA00008610"/>
    </source>
</evidence>
<dbReference type="PROSITE" id="PS51318">
    <property type="entry name" value="TAT"/>
    <property type="match status" value="1"/>
</dbReference>
<evidence type="ECO:0000256" key="3">
    <source>
        <dbReference type="ARBA" id="ARBA00022475"/>
    </source>
</evidence>
<keyword evidence="4" id="KW-0732">Signal</keyword>
<protein>
    <submittedName>
        <fullName evidence="8">BMP family ABC transporter substrate-binding protein</fullName>
    </submittedName>
</protein>
<comment type="similarity">
    <text evidence="2">Belongs to the BMP lipoprotein family.</text>
</comment>
<dbReference type="EMBL" id="QURN01000014">
    <property type="protein sequence ID" value="RFC65659.1"/>
    <property type="molecule type" value="Genomic_DNA"/>
</dbReference>
<evidence type="ECO:0000256" key="4">
    <source>
        <dbReference type="ARBA" id="ARBA00022729"/>
    </source>
</evidence>
<dbReference type="Gene3D" id="3.40.50.2300">
    <property type="match status" value="2"/>
</dbReference>
<dbReference type="InterPro" id="IPR050957">
    <property type="entry name" value="BMP_lipoprotein"/>
</dbReference>
<feature type="domain" description="ABC transporter substrate-binding protein PnrA-like" evidence="7">
    <location>
        <begin position="45"/>
        <end position="271"/>
    </location>
</feature>
<organism evidence="8 9">
    <name type="scientific">Mesorhizobium denitrificans</name>
    <dbReference type="NCBI Taxonomy" id="2294114"/>
    <lineage>
        <taxon>Bacteria</taxon>
        <taxon>Pseudomonadati</taxon>
        <taxon>Pseudomonadota</taxon>
        <taxon>Alphaproteobacteria</taxon>
        <taxon>Hyphomicrobiales</taxon>
        <taxon>Phyllobacteriaceae</taxon>
        <taxon>Mesorhizobium</taxon>
    </lineage>
</organism>
<evidence type="ECO:0000256" key="5">
    <source>
        <dbReference type="ARBA" id="ARBA00023136"/>
    </source>
</evidence>
<evidence type="ECO:0000256" key="1">
    <source>
        <dbReference type="ARBA" id="ARBA00004193"/>
    </source>
</evidence>
<proteinExistence type="inferred from homology"/>
<dbReference type="RefSeq" id="WP_116625031.1">
    <property type="nucleotide sequence ID" value="NZ_QURN01000014.1"/>
</dbReference>
<keyword evidence="3" id="KW-1003">Cell membrane</keyword>
<dbReference type="PANTHER" id="PTHR34296:SF2">
    <property type="entry name" value="ABC TRANSPORTER GUANOSINE-BINDING PROTEIN NUPN"/>
    <property type="match status" value="1"/>
</dbReference>
<dbReference type="InterPro" id="IPR028082">
    <property type="entry name" value="Peripla_BP_I"/>
</dbReference>
<reference evidence="9" key="1">
    <citation type="submission" date="2018-08" db="EMBL/GenBank/DDBJ databases">
        <authorList>
            <person name="Im W.T."/>
        </authorList>
    </citation>
    <scope>NUCLEOTIDE SEQUENCE [LARGE SCALE GENOMIC DNA]</scope>
    <source>
        <strain evidence="9">LA-28</strain>
    </source>
</reference>
<dbReference type="InterPro" id="IPR006311">
    <property type="entry name" value="TAT_signal"/>
</dbReference>
<comment type="caution">
    <text evidence="8">The sequence shown here is derived from an EMBL/GenBank/DDBJ whole genome shotgun (WGS) entry which is preliminary data.</text>
</comment>
<keyword evidence="6" id="KW-0449">Lipoprotein</keyword>
<gene>
    <name evidence="8" type="ORF">DY251_16585</name>
</gene>
<evidence type="ECO:0000259" key="7">
    <source>
        <dbReference type="Pfam" id="PF02608"/>
    </source>
</evidence>
<dbReference type="Proteomes" id="UP000262379">
    <property type="component" value="Unassembled WGS sequence"/>
</dbReference>
<evidence type="ECO:0000313" key="8">
    <source>
        <dbReference type="EMBL" id="RFC65659.1"/>
    </source>
</evidence>
<dbReference type="PANTHER" id="PTHR34296">
    <property type="entry name" value="TRANSCRIPTIONAL ACTIVATOR PROTEIN MED"/>
    <property type="match status" value="1"/>
</dbReference>
<dbReference type="Pfam" id="PF02608">
    <property type="entry name" value="Bmp"/>
    <property type="match status" value="1"/>
</dbReference>
<evidence type="ECO:0000313" key="9">
    <source>
        <dbReference type="Proteomes" id="UP000262379"/>
    </source>
</evidence>
<accession>A0A371X8U4</accession>
<dbReference type="GO" id="GO:0005886">
    <property type="term" value="C:plasma membrane"/>
    <property type="evidence" value="ECO:0007669"/>
    <property type="project" value="UniProtKB-SubCell"/>
</dbReference>
<keyword evidence="5" id="KW-0472">Membrane</keyword>
<comment type="subcellular location">
    <subcellularLocation>
        <location evidence="1">Cell membrane</location>
        <topology evidence="1">Lipid-anchor</topology>
    </subcellularLocation>
</comment>
<evidence type="ECO:0000256" key="6">
    <source>
        <dbReference type="ARBA" id="ARBA00023288"/>
    </source>
</evidence>
<name>A0A371X8U4_9HYPH</name>
<dbReference type="CDD" id="cd06304">
    <property type="entry name" value="PBP1_BmpA_Med_PnrA-like"/>
    <property type="match status" value="1"/>
</dbReference>
<keyword evidence="9" id="KW-1185">Reference proteome</keyword>
<sequence>MIRNRRELLALAATGVAILTTKAAPTWAAANKPRIRAIFETPMEEPFVTQLHLAMSRMAKENGLDYKYSESVKAADFSRVLRQWCEEGIELIVGDAYGTEQICRRVAAAYPDTAFTLGSAMGPTEPNVSTFYGQNYEPAYLAGMLAAGMSKTGKIGVVAGIAVPTTYGLLNAYRAGAKDFRPDVEMKAAYIGSMFDPPKAKEATIAMADQGVDVVFAERIGVIEAATERGMLAIGNMTDQSSINPATVVSSVIWDPYPIIKASVEAVSSGNISAKDYSTLENIANGVNYLAPFKEFDSKVPAELKTAIEEKSKEIASGAFKVAYDESETKSD</sequence>
<dbReference type="SUPFAM" id="SSF53822">
    <property type="entry name" value="Periplasmic binding protein-like I"/>
    <property type="match status" value="1"/>
</dbReference>
<dbReference type="InterPro" id="IPR003760">
    <property type="entry name" value="PnrA-like"/>
</dbReference>